<reference evidence="7 8" key="1">
    <citation type="submission" date="2016-10" db="EMBL/GenBank/DDBJ databases">
        <authorList>
            <person name="de Groot N.N."/>
        </authorList>
    </citation>
    <scope>NUCLEOTIDE SEQUENCE [LARGE SCALE GENOMIC DNA]</scope>
    <source>
        <strain evidence="7 8">DSM 5522</strain>
    </source>
</reference>
<feature type="binding site" evidence="6">
    <location>
        <position position="77"/>
    </location>
    <ligand>
        <name>S-adenosyl-L-methionine</name>
        <dbReference type="ChEBI" id="CHEBI:59789"/>
    </ligand>
</feature>
<feature type="binding site" evidence="6">
    <location>
        <begin position="128"/>
        <end position="129"/>
    </location>
    <ligand>
        <name>S-adenosyl-L-methionine</name>
        <dbReference type="ChEBI" id="CHEBI:59789"/>
    </ligand>
</feature>
<dbReference type="AlphaFoldDB" id="A0A1I0ZDB1"/>
<dbReference type="HAMAP" id="MF_00074">
    <property type="entry name" value="16SrRNA_methyltr_G"/>
    <property type="match status" value="1"/>
</dbReference>
<dbReference type="PANTHER" id="PTHR31760">
    <property type="entry name" value="S-ADENOSYL-L-METHIONINE-DEPENDENT METHYLTRANSFERASES SUPERFAMILY PROTEIN"/>
    <property type="match status" value="1"/>
</dbReference>
<dbReference type="GO" id="GO:0070043">
    <property type="term" value="F:rRNA (guanine-N7-)-methyltransferase activity"/>
    <property type="evidence" value="ECO:0007669"/>
    <property type="project" value="UniProtKB-UniRule"/>
</dbReference>
<feature type="binding site" evidence="6">
    <location>
        <position position="82"/>
    </location>
    <ligand>
        <name>S-adenosyl-L-methionine</name>
        <dbReference type="ChEBI" id="CHEBI:59789"/>
    </ligand>
</feature>
<name>A0A1I0ZDB1_9FIRM</name>
<keyword evidence="4 6" id="KW-0808">Transferase</keyword>
<dbReference type="RefSeq" id="WP_092873216.1">
    <property type="nucleotide sequence ID" value="NZ_FOJY01000014.1"/>
</dbReference>
<evidence type="ECO:0000256" key="3">
    <source>
        <dbReference type="ARBA" id="ARBA00022603"/>
    </source>
</evidence>
<evidence type="ECO:0000256" key="2">
    <source>
        <dbReference type="ARBA" id="ARBA00022552"/>
    </source>
</evidence>
<dbReference type="CDD" id="cd02440">
    <property type="entry name" value="AdoMet_MTases"/>
    <property type="match status" value="1"/>
</dbReference>
<evidence type="ECO:0000256" key="4">
    <source>
        <dbReference type="ARBA" id="ARBA00022679"/>
    </source>
</evidence>
<comment type="similarity">
    <text evidence="6">Belongs to the methyltransferase superfamily. RNA methyltransferase RsmG family.</text>
</comment>
<dbReference type="Gene3D" id="3.40.50.150">
    <property type="entry name" value="Vaccinia Virus protein VP39"/>
    <property type="match status" value="1"/>
</dbReference>
<dbReference type="FunFam" id="3.40.50.150:FF:000041">
    <property type="entry name" value="Ribosomal RNA small subunit methyltransferase G"/>
    <property type="match status" value="1"/>
</dbReference>
<comment type="function">
    <text evidence="6">Specifically methylates the N7 position of a guanine in 16S rRNA.</text>
</comment>
<keyword evidence="3 6" id="KW-0489">Methyltransferase</keyword>
<dbReference type="PIRSF" id="PIRSF003078">
    <property type="entry name" value="GidB"/>
    <property type="match status" value="1"/>
</dbReference>
<comment type="caution">
    <text evidence="6">Lacks conserved residue(s) required for the propagation of feature annotation.</text>
</comment>
<evidence type="ECO:0000256" key="1">
    <source>
        <dbReference type="ARBA" id="ARBA00022490"/>
    </source>
</evidence>
<dbReference type="SUPFAM" id="SSF53335">
    <property type="entry name" value="S-adenosyl-L-methionine-dependent methyltransferases"/>
    <property type="match status" value="1"/>
</dbReference>
<gene>
    <name evidence="6" type="primary">rsmG</name>
    <name evidence="7" type="ORF">SAMN05216249_11467</name>
</gene>
<keyword evidence="5 6" id="KW-0949">S-adenosyl-L-methionine</keyword>
<dbReference type="GO" id="GO:0005829">
    <property type="term" value="C:cytosol"/>
    <property type="evidence" value="ECO:0007669"/>
    <property type="project" value="TreeGrafter"/>
</dbReference>
<dbReference type="PANTHER" id="PTHR31760:SF0">
    <property type="entry name" value="S-ADENOSYL-L-METHIONINE-DEPENDENT METHYLTRANSFERASES SUPERFAMILY PROTEIN"/>
    <property type="match status" value="1"/>
</dbReference>
<dbReference type="OrthoDB" id="9808773at2"/>
<dbReference type="NCBIfam" id="TIGR00138">
    <property type="entry name" value="rsmG_gidB"/>
    <property type="match status" value="1"/>
</dbReference>
<proteinExistence type="inferred from homology"/>
<dbReference type="InterPro" id="IPR003682">
    <property type="entry name" value="rRNA_ssu_MeTfrase_G"/>
</dbReference>
<sequence length="239" mass="27446">MDNNNLIEKFKKWEFVIDEEKADKLNAYYQLLIEWNSKMNLTAITDYDDVCIKHFFDSVSLLKYIDLKEGQSVVDIGTGAGFPGIPLKILRPDVEFVLIDSLNKRINFLNYVIKELGLSKIKAIHSRAEETGKNLEYREKFDFCVSRAVARLPVLCEYTIPLVKKGGYFISYKSIKTEDEIKEANFAIDILGGKIDKIENFMLPDTDMVRNLVFIKKVKNTGSKFPRNAAMIKKSPLVK</sequence>
<evidence type="ECO:0000256" key="5">
    <source>
        <dbReference type="ARBA" id="ARBA00022691"/>
    </source>
</evidence>
<keyword evidence="2 6" id="KW-0698">rRNA processing</keyword>
<dbReference type="InterPro" id="IPR029063">
    <property type="entry name" value="SAM-dependent_MTases_sf"/>
</dbReference>
<evidence type="ECO:0000256" key="6">
    <source>
        <dbReference type="HAMAP-Rule" id="MF_00074"/>
    </source>
</evidence>
<organism evidence="7 8">
    <name type="scientific">Acetitomaculum ruminis DSM 5522</name>
    <dbReference type="NCBI Taxonomy" id="1120918"/>
    <lineage>
        <taxon>Bacteria</taxon>
        <taxon>Bacillati</taxon>
        <taxon>Bacillota</taxon>
        <taxon>Clostridia</taxon>
        <taxon>Lachnospirales</taxon>
        <taxon>Lachnospiraceae</taxon>
        <taxon>Acetitomaculum</taxon>
    </lineage>
</organism>
<comment type="subcellular location">
    <subcellularLocation>
        <location evidence="6">Cytoplasm</location>
    </subcellularLocation>
</comment>
<evidence type="ECO:0000313" key="8">
    <source>
        <dbReference type="Proteomes" id="UP000198838"/>
    </source>
</evidence>
<keyword evidence="1 6" id="KW-0963">Cytoplasm</keyword>
<dbReference type="STRING" id="1120918.SAMN05216249_11467"/>
<feature type="binding site" evidence="6">
    <location>
        <position position="147"/>
    </location>
    <ligand>
        <name>S-adenosyl-L-methionine</name>
        <dbReference type="ChEBI" id="CHEBI:59789"/>
    </ligand>
</feature>
<dbReference type="Pfam" id="PF02527">
    <property type="entry name" value="GidB"/>
    <property type="match status" value="1"/>
</dbReference>
<dbReference type="Proteomes" id="UP000198838">
    <property type="component" value="Unassembled WGS sequence"/>
</dbReference>
<dbReference type="EMBL" id="FOJY01000014">
    <property type="protein sequence ID" value="SFB23605.1"/>
    <property type="molecule type" value="Genomic_DNA"/>
</dbReference>
<accession>A0A1I0ZDB1</accession>
<keyword evidence="8" id="KW-1185">Reference proteome</keyword>
<dbReference type="EC" id="2.1.1.-" evidence="6"/>
<evidence type="ECO:0000313" key="7">
    <source>
        <dbReference type="EMBL" id="SFB23605.1"/>
    </source>
</evidence>
<protein>
    <recommendedName>
        <fullName evidence="6">Ribosomal RNA small subunit methyltransferase G</fullName>
        <ecNumber evidence="6">2.1.1.-</ecNumber>
    </recommendedName>
    <alternativeName>
        <fullName evidence="6">16S rRNA 7-methylguanosine methyltransferase</fullName>
        <shortName evidence="6">16S rRNA m7G methyltransferase</shortName>
    </alternativeName>
</protein>